<dbReference type="AlphaFoldDB" id="A0A7W9W538"/>
<comment type="function">
    <text evidence="7">Functions as a peptidoglycan terminase that cleaves nascent peptidoglycan strands endolytically to terminate their elongation.</text>
</comment>
<dbReference type="GO" id="GO:0009252">
    <property type="term" value="P:peptidoglycan biosynthetic process"/>
    <property type="evidence" value="ECO:0007669"/>
    <property type="project" value="UniProtKB-UniRule"/>
</dbReference>
<gene>
    <name evidence="7" type="primary">mltG</name>
    <name evidence="9" type="ORF">HNQ39_000935</name>
</gene>
<dbReference type="RefSeq" id="WP_184192789.1">
    <property type="nucleotide sequence ID" value="NZ_JACHGW010000001.1"/>
</dbReference>
<dbReference type="GO" id="GO:0005886">
    <property type="term" value="C:plasma membrane"/>
    <property type="evidence" value="ECO:0007669"/>
    <property type="project" value="UniProtKB-UniRule"/>
</dbReference>
<dbReference type="EC" id="4.2.2.29" evidence="7"/>
<name>A0A7W9W538_ARMRO</name>
<accession>A0A7W9W538</accession>
<evidence type="ECO:0000256" key="2">
    <source>
        <dbReference type="ARBA" id="ARBA00022692"/>
    </source>
</evidence>
<keyword evidence="2 7" id="KW-0812">Transmembrane</keyword>
<feature type="chain" id="PRO_5030577895" description="Endolytic murein transglycosylase" evidence="8">
    <location>
        <begin position="27"/>
        <end position="308"/>
    </location>
</feature>
<dbReference type="GO" id="GO:0071555">
    <property type="term" value="P:cell wall organization"/>
    <property type="evidence" value="ECO:0007669"/>
    <property type="project" value="UniProtKB-KW"/>
</dbReference>
<dbReference type="EMBL" id="JACHGW010000001">
    <property type="protein sequence ID" value="MBB6049173.1"/>
    <property type="molecule type" value="Genomic_DNA"/>
</dbReference>
<dbReference type="PANTHER" id="PTHR30518">
    <property type="entry name" value="ENDOLYTIC MUREIN TRANSGLYCOSYLASE"/>
    <property type="match status" value="1"/>
</dbReference>
<dbReference type="PROSITE" id="PS51257">
    <property type="entry name" value="PROKAR_LIPOPROTEIN"/>
    <property type="match status" value="1"/>
</dbReference>
<evidence type="ECO:0000256" key="1">
    <source>
        <dbReference type="ARBA" id="ARBA00022475"/>
    </source>
</evidence>
<comment type="similarity">
    <text evidence="7">Belongs to the transglycosylase MltG family.</text>
</comment>
<organism evidence="9 10">
    <name type="scientific">Armatimonas rosea</name>
    <dbReference type="NCBI Taxonomy" id="685828"/>
    <lineage>
        <taxon>Bacteria</taxon>
        <taxon>Bacillati</taxon>
        <taxon>Armatimonadota</taxon>
        <taxon>Armatimonadia</taxon>
        <taxon>Armatimonadales</taxon>
        <taxon>Armatimonadaceae</taxon>
        <taxon>Armatimonas</taxon>
    </lineage>
</organism>
<sequence length="308" mass="33549">MKRPLWAVVAPATALFAALVTQGCGADGRPVAEPGAAPLELTIPAGSSVSRVGQLLEQKHVIRSAAYFKKIATGTILPGVYAFSPADTPEAIYLKLHKGEVAAVKVTIPEGFTVKKIAARLKERGFLTDETKFLALADGLEGQLFPDTYAFPKNTTAKEIVAQMHAQFEKQTKALKLTPEALIVASLIEREAETDDDRPKIAGVIYNRLEKNMRLQIDATVQYILPEHKARLLFADLKTPSPYNTYLHAGLPPGPICSPGLPSIRAALNPEKSDYLFYVQGEGKGHVFARTFEEHRANIARIRKGGHS</sequence>
<keyword evidence="3 7" id="KW-1133">Transmembrane helix</keyword>
<dbReference type="Pfam" id="PF02618">
    <property type="entry name" value="YceG"/>
    <property type="match status" value="1"/>
</dbReference>
<dbReference type="InterPro" id="IPR003770">
    <property type="entry name" value="MLTG-like"/>
</dbReference>
<keyword evidence="4 7" id="KW-0472">Membrane</keyword>
<dbReference type="NCBIfam" id="TIGR00247">
    <property type="entry name" value="endolytic transglycosylase MltG"/>
    <property type="match status" value="1"/>
</dbReference>
<proteinExistence type="inferred from homology"/>
<dbReference type="PANTHER" id="PTHR30518:SF2">
    <property type="entry name" value="ENDOLYTIC MUREIN TRANSGLYCOSYLASE"/>
    <property type="match status" value="1"/>
</dbReference>
<dbReference type="Proteomes" id="UP000520814">
    <property type="component" value="Unassembled WGS sequence"/>
</dbReference>
<protein>
    <recommendedName>
        <fullName evidence="7">Endolytic murein transglycosylase</fullName>
        <ecNumber evidence="7">4.2.2.29</ecNumber>
    </recommendedName>
    <alternativeName>
        <fullName evidence="7">Peptidoglycan lytic transglycosylase</fullName>
    </alternativeName>
    <alternativeName>
        <fullName evidence="7">Peptidoglycan polymerization terminase</fullName>
    </alternativeName>
</protein>
<keyword evidence="8" id="KW-0732">Signal</keyword>
<evidence type="ECO:0000256" key="6">
    <source>
        <dbReference type="ARBA" id="ARBA00023316"/>
    </source>
</evidence>
<keyword evidence="10" id="KW-1185">Reference proteome</keyword>
<evidence type="ECO:0000256" key="3">
    <source>
        <dbReference type="ARBA" id="ARBA00022989"/>
    </source>
</evidence>
<evidence type="ECO:0000256" key="4">
    <source>
        <dbReference type="ARBA" id="ARBA00023136"/>
    </source>
</evidence>
<evidence type="ECO:0000313" key="9">
    <source>
        <dbReference type="EMBL" id="MBB6049173.1"/>
    </source>
</evidence>
<feature type="site" description="Important for catalytic activity" evidence="7">
    <location>
        <position position="191"/>
    </location>
</feature>
<feature type="signal peptide" evidence="8">
    <location>
        <begin position="1"/>
        <end position="26"/>
    </location>
</feature>
<dbReference type="CDD" id="cd08010">
    <property type="entry name" value="MltG_like"/>
    <property type="match status" value="1"/>
</dbReference>
<dbReference type="Gene3D" id="3.30.1490.480">
    <property type="entry name" value="Endolytic murein transglycosylase"/>
    <property type="match status" value="2"/>
</dbReference>
<comment type="catalytic activity">
    <reaction evidence="7">
        <text>a peptidoglycan chain = a peptidoglycan chain with N-acetyl-1,6-anhydromuramyl-[peptide] at the reducing end + a peptidoglycan chain with N-acetylglucosamine at the non-reducing end.</text>
        <dbReference type="EC" id="4.2.2.29"/>
    </reaction>
</comment>
<keyword evidence="6 7" id="KW-0961">Cell wall biogenesis/degradation</keyword>
<evidence type="ECO:0000256" key="7">
    <source>
        <dbReference type="HAMAP-Rule" id="MF_02065"/>
    </source>
</evidence>
<reference evidence="9 10" key="1">
    <citation type="submission" date="2020-08" db="EMBL/GenBank/DDBJ databases">
        <title>Genomic Encyclopedia of Type Strains, Phase IV (KMG-IV): sequencing the most valuable type-strain genomes for metagenomic binning, comparative biology and taxonomic classification.</title>
        <authorList>
            <person name="Goeker M."/>
        </authorList>
    </citation>
    <scope>NUCLEOTIDE SEQUENCE [LARGE SCALE GENOMIC DNA]</scope>
    <source>
        <strain evidence="9 10">DSM 23562</strain>
    </source>
</reference>
<evidence type="ECO:0000256" key="5">
    <source>
        <dbReference type="ARBA" id="ARBA00023239"/>
    </source>
</evidence>
<dbReference type="GO" id="GO:0008932">
    <property type="term" value="F:lytic endotransglycosylase activity"/>
    <property type="evidence" value="ECO:0007669"/>
    <property type="project" value="UniProtKB-UniRule"/>
</dbReference>
<evidence type="ECO:0000256" key="8">
    <source>
        <dbReference type="SAM" id="SignalP"/>
    </source>
</evidence>
<comment type="caution">
    <text evidence="9">The sequence shown here is derived from an EMBL/GenBank/DDBJ whole genome shotgun (WGS) entry which is preliminary data.</text>
</comment>
<keyword evidence="5 7" id="KW-0456">Lyase</keyword>
<keyword evidence="1 7" id="KW-1003">Cell membrane</keyword>
<dbReference type="HAMAP" id="MF_02065">
    <property type="entry name" value="MltG"/>
    <property type="match status" value="1"/>
</dbReference>
<dbReference type="Gene3D" id="3.30.160.60">
    <property type="entry name" value="Classic Zinc Finger"/>
    <property type="match status" value="1"/>
</dbReference>
<evidence type="ECO:0000313" key="10">
    <source>
        <dbReference type="Proteomes" id="UP000520814"/>
    </source>
</evidence>